<keyword evidence="5" id="KW-0472">Membrane</keyword>
<sequence>MAENKDRRNNFIWGAIKFFMHLTSILPHKVAVRLGGFLGLCVWALSKKKVDEAEKRCVEVLGVGVTKARKIVRDSYVNLGRGFSEFVLLPKLREGLFEYVTVHGEENLKSAFSQGKGVILLTAHIGNWEFAAAYLGLSGYPMNAIGAEQRDERITNLIEDLRASCGVKTIGKGFDLKSALACLKRGELLGVLLDQDFRDKGVVVPFLGVDASTPYGPLKMADKLGALIVPLFIIRREDGIRHDLYFLEPLQPKGSKFEDSLEESAAMCNDVISQWILRFPGQWMWLYDRWASTRERKR</sequence>
<dbReference type="GO" id="GO:0005886">
    <property type="term" value="C:plasma membrane"/>
    <property type="evidence" value="ECO:0007669"/>
    <property type="project" value="UniProtKB-SubCell"/>
</dbReference>
<keyword evidence="8" id="KW-1185">Reference proteome</keyword>
<dbReference type="KEGG" id="tli:Tlie_0411"/>
<evidence type="ECO:0000256" key="6">
    <source>
        <dbReference type="ARBA" id="ARBA00023315"/>
    </source>
</evidence>
<dbReference type="Pfam" id="PF03279">
    <property type="entry name" value="Lip_A_acyltrans"/>
    <property type="match status" value="1"/>
</dbReference>
<evidence type="ECO:0000256" key="1">
    <source>
        <dbReference type="ARBA" id="ARBA00004533"/>
    </source>
</evidence>
<evidence type="ECO:0000256" key="5">
    <source>
        <dbReference type="ARBA" id="ARBA00023136"/>
    </source>
</evidence>
<comment type="subcellular location">
    <subcellularLocation>
        <location evidence="1">Cell inner membrane</location>
    </subcellularLocation>
</comment>
<dbReference type="eggNOG" id="COG1560">
    <property type="taxonomic scope" value="Bacteria"/>
</dbReference>
<name>G7V7I4_THELD</name>
<proteinExistence type="predicted"/>
<dbReference type="GO" id="GO:0016746">
    <property type="term" value="F:acyltransferase activity"/>
    <property type="evidence" value="ECO:0007669"/>
    <property type="project" value="UniProtKB-KW"/>
</dbReference>
<evidence type="ECO:0000313" key="7">
    <source>
        <dbReference type="EMBL" id="AER66146.1"/>
    </source>
</evidence>
<keyword evidence="4 7" id="KW-0808">Transferase</keyword>
<dbReference type="InterPro" id="IPR004960">
    <property type="entry name" value="LipA_acyltrans"/>
</dbReference>
<reference evidence="8" key="1">
    <citation type="submission" date="2011-10" db="EMBL/GenBank/DDBJ databases">
        <title>The complete genome of chromosome of Thermovirga lienii DSM 17291.</title>
        <authorList>
            <consortium name="US DOE Joint Genome Institute (JGI-PGF)"/>
            <person name="Lucas S."/>
            <person name="Copeland A."/>
            <person name="Lapidus A."/>
            <person name="Glavina del Rio T."/>
            <person name="Dalin E."/>
            <person name="Tice H."/>
            <person name="Bruce D."/>
            <person name="Goodwin L."/>
            <person name="Pitluck S."/>
            <person name="Peters L."/>
            <person name="Mikhailova N."/>
            <person name="Saunders E."/>
            <person name="Kyrpides N."/>
            <person name="Mavromatis K."/>
            <person name="Ivanova N."/>
            <person name="Last F.I."/>
            <person name="Brettin T."/>
            <person name="Detter J.C."/>
            <person name="Han C."/>
            <person name="Larimer F."/>
            <person name="Land M."/>
            <person name="Hauser L."/>
            <person name="Markowitz V."/>
            <person name="Cheng J.-F."/>
            <person name="Hugenholtz P."/>
            <person name="Woyke T."/>
            <person name="Wu D."/>
            <person name="Spring S."/>
            <person name="Schroeder M."/>
            <person name="Brambilla E.-M."/>
            <person name="Klenk H.-P."/>
            <person name="Eisen J.A."/>
        </authorList>
    </citation>
    <scope>NUCLEOTIDE SEQUENCE [LARGE SCALE GENOMIC DNA]</scope>
    <source>
        <strain evidence="8">ATCC BAA-1197 / DSM 17291 / Cas60314</strain>
    </source>
</reference>
<organism evidence="7 8">
    <name type="scientific">Thermovirga lienii (strain ATCC BAA-1197 / DSM 17291 / Cas60314)</name>
    <dbReference type="NCBI Taxonomy" id="580340"/>
    <lineage>
        <taxon>Bacteria</taxon>
        <taxon>Thermotogati</taxon>
        <taxon>Synergistota</taxon>
        <taxon>Synergistia</taxon>
        <taxon>Synergistales</taxon>
        <taxon>Thermovirgaceae</taxon>
        <taxon>Thermovirga</taxon>
    </lineage>
</organism>
<dbReference type="CDD" id="cd07984">
    <property type="entry name" value="LPLAT_LABLAT-like"/>
    <property type="match status" value="1"/>
</dbReference>
<dbReference type="PANTHER" id="PTHR30606">
    <property type="entry name" value="LIPID A BIOSYNTHESIS LAUROYL ACYLTRANSFERASE"/>
    <property type="match status" value="1"/>
</dbReference>
<evidence type="ECO:0000256" key="3">
    <source>
        <dbReference type="ARBA" id="ARBA00022519"/>
    </source>
</evidence>
<reference evidence="7 8" key="2">
    <citation type="journal article" date="2012" name="Stand. Genomic Sci.">
        <title>Genome sequence of the moderately thermophilic, amino-acid-degrading and sulfur-reducing bacterium Thermovirga lienii type strain (Cas60314(T)).</title>
        <authorList>
            <person name="Goker M."/>
            <person name="Saunders E."/>
            <person name="Lapidus A."/>
            <person name="Nolan M."/>
            <person name="Lucas S."/>
            <person name="Hammon N."/>
            <person name="Deshpande S."/>
            <person name="Cheng J.F."/>
            <person name="Han C."/>
            <person name="Tapia R."/>
            <person name="Goodwin L.A."/>
            <person name="Pitluck S."/>
            <person name="Liolios K."/>
            <person name="Mavromatis K."/>
            <person name="Pagani I."/>
            <person name="Ivanova N."/>
            <person name="Mikhailova N."/>
            <person name="Pati A."/>
            <person name="Chen A."/>
            <person name="Palaniappan K."/>
            <person name="Land M."/>
            <person name="Chang Y.J."/>
            <person name="Jeffries C.D."/>
            <person name="Brambilla E.M."/>
            <person name="Rohde M."/>
            <person name="Spring S."/>
            <person name="Detter J.C."/>
            <person name="Woyke T."/>
            <person name="Bristow J."/>
            <person name="Eisen J.A."/>
            <person name="Markowitz V."/>
            <person name="Hugenholtz P."/>
            <person name="Kyrpides N.C."/>
            <person name="Klenk H.P."/>
        </authorList>
    </citation>
    <scope>NUCLEOTIDE SEQUENCE [LARGE SCALE GENOMIC DNA]</scope>
    <source>
        <strain evidence="8">ATCC BAA-1197 / DSM 17291 / Cas60314</strain>
    </source>
</reference>
<dbReference type="Proteomes" id="UP000005868">
    <property type="component" value="Chromosome"/>
</dbReference>
<dbReference type="EMBL" id="CP003096">
    <property type="protein sequence ID" value="AER66146.1"/>
    <property type="molecule type" value="Genomic_DNA"/>
</dbReference>
<protein>
    <submittedName>
        <fullName evidence="7">Lipid A biosynthesis acyltransferase</fullName>
    </submittedName>
</protein>
<dbReference type="GO" id="GO:0009247">
    <property type="term" value="P:glycolipid biosynthetic process"/>
    <property type="evidence" value="ECO:0007669"/>
    <property type="project" value="UniProtKB-ARBA"/>
</dbReference>
<keyword evidence="2" id="KW-1003">Cell membrane</keyword>
<evidence type="ECO:0000256" key="4">
    <source>
        <dbReference type="ARBA" id="ARBA00022679"/>
    </source>
</evidence>
<keyword evidence="6 7" id="KW-0012">Acyltransferase</keyword>
<gene>
    <name evidence="7" type="ordered locus">Tlie_0411</name>
</gene>
<dbReference type="HOGENOM" id="CLU_049421_4_0_0"/>
<accession>G7V7I4</accession>
<dbReference type="PANTHER" id="PTHR30606:SF10">
    <property type="entry name" value="PHOSPHATIDYLINOSITOL MANNOSIDE ACYLTRANSFERASE"/>
    <property type="match status" value="1"/>
</dbReference>
<dbReference type="AlphaFoldDB" id="G7V7I4"/>
<keyword evidence="3" id="KW-0997">Cell inner membrane</keyword>
<dbReference type="STRING" id="580340.Tlie_0411"/>
<dbReference type="OrthoDB" id="9801955at2"/>
<evidence type="ECO:0000313" key="8">
    <source>
        <dbReference type="Proteomes" id="UP000005868"/>
    </source>
</evidence>
<evidence type="ECO:0000256" key="2">
    <source>
        <dbReference type="ARBA" id="ARBA00022475"/>
    </source>
</evidence>